<proteinExistence type="predicted"/>
<evidence type="ECO:0000313" key="1">
    <source>
        <dbReference type="EMBL" id="SDJ77783.1"/>
    </source>
</evidence>
<name>A0A1G8WI74_9ACTN</name>
<gene>
    <name evidence="1" type="ORF">SAMN05421874_103180</name>
</gene>
<sequence length="86" mass="8955">MTYDVLVLGGAGVDTTVRVPGLPLPYRCSYHVPRRAPGIVRDGRARTVVSTRGADGCLVPGAHACTVAGTHESPITEDLLLARTSG</sequence>
<dbReference type="STRING" id="683260.SAMN05421874_103180"/>
<dbReference type="AlphaFoldDB" id="A0A1G8WI74"/>
<organism evidence="1 2">
    <name type="scientific">Nonomuraea maritima</name>
    <dbReference type="NCBI Taxonomy" id="683260"/>
    <lineage>
        <taxon>Bacteria</taxon>
        <taxon>Bacillati</taxon>
        <taxon>Actinomycetota</taxon>
        <taxon>Actinomycetes</taxon>
        <taxon>Streptosporangiales</taxon>
        <taxon>Streptosporangiaceae</taxon>
        <taxon>Nonomuraea</taxon>
    </lineage>
</organism>
<keyword evidence="2" id="KW-1185">Reference proteome</keyword>
<dbReference type="OrthoDB" id="9808601at2"/>
<evidence type="ECO:0000313" key="2">
    <source>
        <dbReference type="Proteomes" id="UP000198683"/>
    </source>
</evidence>
<accession>A0A1G8WI74</accession>
<dbReference type="EMBL" id="FNFB01000003">
    <property type="protein sequence ID" value="SDJ77783.1"/>
    <property type="molecule type" value="Genomic_DNA"/>
</dbReference>
<dbReference type="RefSeq" id="WP_090761168.1">
    <property type="nucleotide sequence ID" value="NZ_FNFB01000003.1"/>
</dbReference>
<dbReference type="Proteomes" id="UP000198683">
    <property type="component" value="Unassembled WGS sequence"/>
</dbReference>
<protein>
    <submittedName>
        <fullName evidence="1">Uncharacterized protein</fullName>
    </submittedName>
</protein>
<reference evidence="1 2" key="1">
    <citation type="submission" date="2016-10" db="EMBL/GenBank/DDBJ databases">
        <authorList>
            <person name="de Groot N.N."/>
        </authorList>
    </citation>
    <scope>NUCLEOTIDE SEQUENCE [LARGE SCALE GENOMIC DNA]</scope>
    <source>
        <strain evidence="1 2">CGMCC 4.5681</strain>
    </source>
</reference>